<sequence>MTMPSRTEMNRSEAGQSEAGASQPSQGLSPTSAEERAALVEAVRDFADARLAPFANQRDADHEFPVDTLREAGQLGLGAICVREDVGGSGLSRLDAIAIYEELARGDIAVATYISIHNMVVGMIDAEGTDEQRRRWLPQLTDMAELASYCLTEPGAGSDAAAVATTAVRDGDDYVLSGTKQFISGAGTSAVYVVMARTGLTDDGGVDPAKRGSRGMTAFVVPASAPGLSFGAEERKMGWHAQPTRAVVLDGVRVPASDRLGEEGEGFGIAMRGLNGGRLGIAAASIGGAQFALERTVAYVKERATFGQPLATRQHVQFELADMETELQAARALLERAAAKLDAKAPDAPVACAMAKRFATDAGFRVADQALQLHGGYGYLHEYGIERVVRDLRVHRILEGSNEMMRMIVGRALLGER</sequence>
<proteinExistence type="inferred from homology"/>
<dbReference type="PROSITE" id="PS00072">
    <property type="entry name" value="ACYL_COA_DH_1"/>
    <property type="match status" value="1"/>
</dbReference>
<evidence type="ECO:0000256" key="3">
    <source>
        <dbReference type="ARBA" id="ARBA00009347"/>
    </source>
</evidence>
<keyword evidence="14" id="KW-1185">Reference proteome</keyword>
<organism evidence="13 14">
    <name type="scientific">Agrococcus baldri</name>
    <dbReference type="NCBI Taxonomy" id="153730"/>
    <lineage>
        <taxon>Bacteria</taxon>
        <taxon>Bacillati</taxon>
        <taxon>Actinomycetota</taxon>
        <taxon>Actinomycetes</taxon>
        <taxon>Micrococcales</taxon>
        <taxon>Microbacteriaceae</taxon>
        <taxon>Agrococcus</taxon>
    </lineage>
</organism>
<dbReference type="InterPro" id="IPR006091">
    <property type="entry name" value="Acyl-CoA_Oxase/DH_mid-dom"/>
</dbReference>
<dbReference type="Gene3D" id="1.20.140.10">
    <property type="entry name" value="Butyryl-CoA Dehydrogenase, subunit A, domain 3"/>
    <property type="match status" value="1"/>
</dbReference>
<evidence type="ECO:0000313" key="14">
    <source>
        <dbReference type="Proteomes" id="UP000198506"/>
    </source>
</evidence>
<evidence type="ECO:0000256" key="7">
    <source>
        <dbReference type="ARBA" id="ARBA00023002"/>
    </source>
</evidence>
<dbReference type="Pfam" id="PF02770">
    <property type="entry name" value="Acyl-CoA_dh_M"/>
    <property type="match status" value="1"/>
</dbReference>
<evidence type="ECO:0000256" key="1">
    <source>
        <dbReference type="ARBA" id="ARBA00001974"/>
    </source>
</evidence>
<feature type="domain" description="Acyl-CoA dehydrogenase/oxidase C-terminal" evidence="10">
    <location>
        <begin position="264"/>
        <end position="414"/>
    </location>
</feature>
<dbReference type="GO" id="GO:0009083">
    <property type="term" value="P:branched-chain amino acid catabolic process"/>
    <property type="evidence" value="ECO:0007669"/>
    <property type="project" value="UniProtKB-KW"/>
</dbReference>
<evidence type="ECO:0000259" key="12">
    <source>
        <dbReference type="Pfam" id="PF02771"/>
    </source>
</evidence>
<dbReference type="InterPro" id="IPR013786">
    <property type="entry name" value="AcylCoA_DH/ox_N"/>
</dbReference>
<dbReference type="FunFam" id="1.20.140.10:FF:000001">
    <property type="entry name" value="Acyl-CoA dehydrogenase"/>
    <property type="match status" value="1"/>
</dbReference>
<evidence type="ECO:0000259" key="11">
    <source>
        <dbReference type="Pfam" id="PF02770"/>
    </source>
</evidence>
<name>A0AA94HMR8_9MICO</name>
<dbReference type="PIRSF" id="PIRSF016578">
    <property type="entry name" value="HsaA"/>
    <property type="match status" value="1"/>
</dbReference>
<protein>
    <recommendedName>
        <fullName evidence="15">Acyl-CoA dehydrogenase</fullName>
    </recommendedName>
</protein>
<comment type="similarity">
    <text evidence="3 8">Belongs to the acyl-CoA dehydrogenase family.</text>
</comment>
<evidence type="ECO:0000256" key="5">
    <source>
        <dbReference type="ARBA" id="ARBA00022630"/>
    </source>
</evidence>
<dbReference type="InterPro" id="IPR052547">
    <property type="entry name" value="Mito_Isobutyryl-CoADH"/>
</dbReference>
<dbReference type="InterPro" id="IPR009100">
    <property type="entry name" value="AcylCoA_DH/oxidase_NM_dom_sf"/>
</dbReference>
<dbReference type="PROSITE" id="PS00073">
    <property type="entry name" value="ACYL_COA_DH_2"/>
    <property type="match status" value="1"/>
</dbReference>
<dbReference type="EMBL" id="FOZN01000002">
    <property type="protein sequence ID" value="SFS11734.1"/>
    <property type="molecule type" value="Genomic_DNA"/>
</dbReference>
<reference evidence="13 14" key="1">
    <citation type="submission" date="2016-10" db="EMBL/GenBank/DDBJ databases">
        <authorList>
            <person name="Varghese N."/>
            <person name="Submissions S."/>
        </authorList>
    </citation>
    <scope>NUCLEOTIDE SEQUENCE [LARGE SCALE GENOMIC DNA]</scope>
    <source>
        <strain evidence="13 14">IAM 15147</strain>
    </source>
</reference>
<dbReference type="Gene3D" id="1.10.540.10">
    <property type="entry name" value="Acyl-CoA dehydrogenase/oxidase, N-terminal domain"/>
    <property type="match status" value="1"/>
</dbReference>
<dbReference type="AlphaFoldDB" id="A0AA94HMR8"/>
<dbReference type="GO" id="GO:0050660">
    <property type="term" value="F:flavin adenine dinucleotide binding"/>
    <property type="evidence" value="ECO:0007669"/>
    <property type="project" value="InterPro"/>
</dbReference>
<dbReference type="InterPro" id="IPR036250">
    <property type="entry name" value="AcylCo_DH-like_C"/>
</dbReference>
<evidence type="ECO:0000256" key="8">
    <source>
        <dbReference type="RuleBase" id="RU362125"/>
    </source>
</evidence>
<keyword evidence="4" id="KW-0101">Branched-chain amino acid catabolism</keyword>
<evidence type="ECO:0000256" key="9">
    <source>
        <dbReference type="SAM" id="MobiDB-lite"/>
    </source>
</evidence>
<evidence type="ECO:0000259" key="10">
    <source>
        <dbReference type="Pfam" id="PF00441"/>
    </source>
</evidence>
<dbReference type="InterPro" id="IPR037069">
    <property type="entry name" value="AcylCoA_DH/ox_N_sf"/>
</dbReference>
<feature type="region of interest" description="Disordered" evidence="9">
    <location>
        <begin position="1"/>
        <end position="34"/>
    </location>
</feature>
<dbReference type="SUPFAM" id="SSF56645">
    <property type="entry name" value="Acyl-CoA dehydrogenase NM domain-like"/>
    <property type="match status" value="1"/>
</dbReference>
<feature type="domain" description="Acyl-CoA dehydrogenase/oxidase N-terminal" evidence="12">
    <location>
        <begin position="34"/>
        <end position="142"/>
    </location>
</feature>
<evidence type="ECO:0000256" key="4">
    <source>
        <dbReference type="ARBA" id="ARBA00022456"/>
    </source>
</evidence>
<dbReference type="Gene3D" id="2.40.110.10">
    <property type="entry name" value="Butyryl-CoA Dehydrogenase, subunit A, domain 2"/>
    <property type="match status" value="1"/>
</dbReference>
<dbReference type="InterPro" id="IPR046373">
    <property type="entry name" value="Acyl-CoA_Oxase/DH_mid-dom_sf"/>
</dbReference>
<keyword evidence="6 8" id="KW-0274">FAD</keyword>
<feature type="domain" description="Acyl-CoA oxidase/dehydrogenase middle" evidence="11">
    <location>
        <begin position="149"/>
        <end position="252"/>
    </location>
</feature>
<gene>
    <name evidence="13" type="ORF">SAMN04487783_1621</name>
</gene>
<dbReference type="GO" id="GO:0003995">
    <property type="term" value="F:acyl-CoA dehydrogenase activity"/>
    <property type="evidence" value="ECO:0007669"/>
    <property type="project" value="InterPro"/>
</dbReference>
<comment type="pathway">
    <text evidence="2">Amino-acid degradation; L-valine degradation.</text>
</comment>
<comment type="caution">
    <text evidence="13">The sequence shown here is derived from an EMBL/GenBank/DDBJ whole genome shotgun (WGS) entry which is preliminary data.</text>
</comment>
<accession>A0AA94HMR8</accession>
<keyword evidence="7 8" id="KW-0560">Oxidoreductase</keyword>
<dbReference type="InterPro" id="IPR006089">
    <property type="entry name" value="Acyl-CoA_DH_CS"/>
</dbReference>
<dbReference type="PANTHER" id="PTHR43831:SF1">
    <property type="entry name" value="ISOBUTYRYL-COA DEHYDROGENASE, MITOCHONDRIAL"/>
    <property type="match status" value="1"/>
</dbReference>
<evidence type="ECO:0000313" key="13">
    <source>
        <dbReference type="EMBL" id="SFS11734.1"/>
    </source>
</evidence>
<keyword evidence="5 8" id="KW-0285">Flavoprotein</keyword>
<dbReference type="Pfam" id="PF02771">
    <property type="entry name" value="Acyl-CoA_dh_N"/>
    <property type="match status" value="1"/>
</dbReference>
<dbReference type="Pfam" id="PF00441">
    <property type="entry name" value="Acyl-CoA_dh_1"/>
    <property type="match status" value="1"/>
</dbReference>
<dbReference type="SUPFAM" id="SSF47203">
    <property type="entry name" value="Acyl-CoA dehydrogenase C-terminal domain-like"/>
    <property type="match status" value="1"/>
</dbReference>
<comment type="cofactor">
    <cofactor evidence="1 8">
        <name>FAD</name>
        <dbReference type="ChEBI" id="CHEBI:57692"/>
    </cofactor>
</comment>
<evidence type="ECO:0000256" key="6">
    <source>
        <dbReference type="ARBA" id="ARBA00022827"/>
    </source>
</evidence>
<feature type="compositionally biased region" description="Polar residues" evidence="9">
    <location>
        <begin position="1"/>
        <end position="32"/>
    </location>
</feature>
<dbReference type="PANTHER" id="PTHR43831">
    <property type="entry name" value="ISOBUTYRYL-COA DEHYDROGENASE"/>
    <property type="match status" value="1"/>
</dbReference>
<dbReference type="FunFam" id="2.40.110.10:FF:000001">
    <property type="entry name" value="Acyl-CoA dehydrogenase, mitochondrial"/>
    <property type="match status" value="1"/>
</dbReference>
<dbReference type="InterPro" id="IPR009075">
    <property type="entry name" value="AcylCo_DH/oxidase_C"/>
</dbReference>
<evidence type="ECO:0000256" key="2">
    <source>
        <dbReference type="ARBA" id="ARBA00005109"/>
    </source>
</evidence>
<evidence type="ECO:0008006" key="15">
    <source>
        <dbReference type="Google" id="ProtNLM"/>
    </source>
</evidence>
<dbReference type="Proteomes" id="UP000198506">
    <property type="component" value="Unassembled WGS sequence"/>
</dbReference>